<organism evidence="2 3">
    <name type="scientific">Modestobacter caceresii</name>
    <dbReference type="NCBI Taxonomy" id="1522368"/>
    <lineage>
        <taxon>Bacteria</taxon>
        <taxon>Bacillati</taxon>
        <taxon>Actinomycetota</taxon>
        <taxon>Actinomycetes</taxon>
        <taxon>Geodermatophilales</taxon>
        <taxon>Geodermatophilaceae</taxon>
        <taxon>Modestobacter</taxon>
    </lineage>
</organism>
<dbReference type="AlphaFoldDB" id="A0A098YAL7"/>
<gene>
    <name evidence="2" type="ORF">IN07_07510</name>
</gene>
<evidence type="ECO:0000256" key="1">
    <source>
        <dbReference type="SAM" id="Phobius"/>
    </source>
</evidence>
<proteinExistence type="predicted"/>
<keyword evidence="1" id="KW-0472">Membrane</keyword>
<keyword evidence="1" id="KW-1133">Transmembrane helix</keyword>
<accession>A0A098YAL7</accession>
<dbReference type="Proteomes" id="UP000029713">
    <property type="component" value="Unassembled WGS sequence"/>
</dbReference>
<comment type="caution">
    <text evidence="2">The sequence shown here is derived from an EMBL/GenBank/DDBJ whole genome shotgun (WGS) entry which is preliminary data.</text>
</comment>
<dbReference type="EMBL" id="JPMX01000023">
    <property type="protein sequence ID" value="KGH47445.1"/>
    <property type="molecule type" value="Genomic_DNA"/>
</dbReference>
<reference evidence="2 3" key="1">
    <citation type="submission" date="2014-07" db="EMBL/GenBank/DDBJ databases">
        <title>Biosystematic studies on Modestobacter strains isolated from extreme hyper-arid desert soil and from historic building.</title>
        <authorList>
            <person name="Bukarasam K."/>
            <person name="Bull A."/>
            <person name="Girard G."/>
            <person name="van Wezel G."/>
            <person name="Goodfellow M."/>
        </authorList>
    </citation>
    <scope>NUCLEOTIDE SEQUENCE [LARGE SCALE GENOMIC DNA]</scope>
    <source>
        <strain evidence="2 3">KNN45-2b</strain>
    </source>
</reference>
<name>A0A098YAL7_9ACTN</name>
<sequence>MRDDDLEAPMVGLRSEVLMDEFHRRIQSLPPEALAAVLPPYLRERPTDPVALAHYLLWAEAGDHPDSHLPCRPGQPRGCDACWEKSEAFREEAARLPYEQMVHPNEEREARNLISYWYALGALTGVPVIVHGLPMFDSTRVPRPHR</sequence>
<protein>
    <submittedName>
        <fullName evidence="2">Uncharacterized protein</fullName>
    </submittedName>
</protein>
<keyword evidence="1" id="KW-0812">Transmembrane</keyword>
<keyword evidence="3" id="KW-1185">Reference proteome</keyword>
<feature type="transmembrane region" description="Helical" evidence="1">
    <location>
        <begin position="116"/>
        <end position="136"/>
    </location>
</feature>
<evidence type="ECO:0000313" key="2">
    <source>
        <dbReference type="EMBL" id="KGH47445.1"/>
    </source>
</evidence>
<evidence type="ECO:0000313" key="3">
    <source>
        <dbReference type="Proteomes" id="UP000029713"/>
    </source>
</evidence>